<evidence type="ECO:0000259" key="12">
    <source>
        <dbReference type="Pfam" id="PF00905"/>
    </source>
</evidence>
<comment type="catalytic activity">
    <reaction evidence="1">
        <text>a beta-lactam + H2O = a substituted beta-amino acid</text>
        <dbReference type="Rhea" id="RHEA:20401"/>
        <dbReference type="ChEBI" id="CHEBI:15377"/>
        <dbReference type="ChEBI" id="CHEBI:35627"/>
        <dbReference type="ChEBI" id="CHEBI:140347"/>
        <dbReference type="EC" id="3.5.2.6"/>
    </reaction>
</comment>
<evidence type="ECO:0000256" key="9">
    <source>
        <dbReference type="ARBA" id="ARBA00023251"/>
    </source>
</evidence>
<feature type="region of interest" description="Disordered" evidence="10">
    <location>
        <begin position="641"/>
        <end position="682"/>
    </location>
</feature>
<comment type="subcellular location">
    <subcellularLocation>
        <location evidence="2">Membrane</location>
    </subcellularLocation>
</comment>
<evidence type="ECO:0000256" key="6">
    <source>
        <dbReference type="ARBA" id="ARBA00022729"/>
    </source>
</evidence>
<proteinExistence type="inferred from homology"/>
<evidence type="ECO:0000256" key="5">
    <source>
        <dbReference type="ARBA" id="ARBA00022645"/>
    </source>
</evidence>
<evidence type="ECO:0000256" key="7">
    <source>
        <dbReference type="ARBA" id="ARBA00022801"/>
    </source>
</evidence>
<dbReference type="InterPro" id="IPR036138">
    <property type="entry name" value="PBP_dimer_sf"/>
</dbReference>
<keyword evidence="7" id="KW-0378">Hydrolase</keyword>
<keyword evidence="8" id="KW-0472">Membrane</keyword>
<keyword evidence="9" id="KW-0046">Antibiotic resistance</keyword>
<dbReference type="RefSeq" id="WP_353567453.1">
    <property type="nucleotide sequence ID" value="NZ_BAABRI010000014.1"/>
</dbReference>
<dbReference type="InterPro" id="IPR012338">
    <property type="entry name" value="Beta-lactam/transpept-like"/>
</dbReference>
<evidence type="ECO:0000256" key="10">
    <source>
        <dbReference type="SAM" id="MobiDB-lite"/>
    </source>
</evidence>
<reference evidence="14 15" key="1">
    <citation type="submission" date="2024-02" db="EMBL/GenBank/DDBJ databases">
        <title>Haloferula sargassicola NBRC 104335.</title>
        <authorList>
            <person name="Ichikawa N."/>
            <person name="Katano-Makiyama Y."/>
            <person name="Hidaka K."/>
        </authorList>
    </citation>
    <scope>NUCLEOTIDE SEQUENCE [LARGE SCALE GENOMIC DNA]</scope>
    <source>
        <strain evidence="14 15">NBRC 104335</strain>
    </source>
</reference>
<evidence type="ECO:0000259" key="13">
    <source>
        <dbReference type="Pfam" id="PF03717"/>
    </source>
</evidence>
<sequence>MRFPFPLYRLAAFAVVGLSAHAQNAPAEDPPSAIGSADDASIFNRKDARTIQLEIPAPRGPILDREGFPLAQNRVVYRLAVQYEQFSNEERDSVVAWGREKVEAAKRLFGAVHEPTDDELYQHYRHRRWLPLPISTTIKASEAEELEKKLPRGVELQAIYERYYPEHDLAAHIIGYTGDEGKLPTGPINLNDPLWEKPEGRTGFEKIYDKELTGTSATLRMVFNEKGEMLLREQRGKPRTGGAVVSTLNLRWQKRAEDVLDDHAKRGAFVVIDVVTGEVLVMASNPSFDLNDWIPGISQKEFVELQEDPDKPLYARAFQGGYPPASSFKPIIALAALNNGTINRGTTFHCPAYLTYGNHKLWNWSHSAYGDLSVVSALKWSNNPWFAQVGNKVGSGQFLALARRLGYGSESGLPLTGEFGGFIPTPEWVREKYHRPITDGDAANWSIGQGAVLATPLQVAQGMAGIANGGVLPKLHLVMQVQDGYGRVLKSAQPEKRNWLGLDEKAVDIVKEGMREVVDSGTGRAGGLGWIEICGKTGTGQWGPQSKRQGVAWFAGFMPAEQPRLAFACLYEGRPGQSVSGGRNAAPMVPAFFDHFRDEIDEMCKPAPKAVAVVDEVEEQEKSEGVLRALPVSPLEDELIEGDDEQVPSALPVDEEQLDTGDEPFDPAVNAVEPMDPGSGQP</sequence>
<feature type="domain" description="Penicillin-binding protein transpeptidase" evidence="12">
    <location>
        <begin position="267"/>
        <end position="590"/>
    </location>
</feature>
<dbReference type="Gene3D" id="3.40.710.10">
    <property type="entry name" value="DD-peptidase/beta-lactamase superfamily"/>
    <property type="match status" value="1"/>
</dbReference>
<evidence type="ECO:0000256" key="1">
    <source>
        <dbReference type="ARBA" id="ARBA00001526"/>
    </source>
</evidence>
<feature type="signal peptide" evidence="11">
    <location>
        <begin position="1"/>
        <end position="22"/>
    </location>
</feature>
<dbReference type="InterPro" id="IPR050515">
    <property type="entry name" value="Beta-lactam/transpept"/>
</dbReference>
<keyword evidence="6 11" id="KW-0732">Signal</keyword>
<dbReference type="Proteomes" id="UP001476282">
    <property type="component" value="Unassembled WGS sequence"/>
</dbReference>
<feature type="domain" description="Penicillin-binding protein dimerisation" evidence="13">
    <location>
        <begin position="55"/>
        <end position="231"/>
    </location>
</feature>
<feature type="compositionally biased region" description="Acidic residues" evidence="10">
    <location>
        <begin position="653"/>
        <end position="665"/>
    </location>
</feature>
<evidence type="ECO:0000256" key="8">
    <source>
        <dbReference type="ARBA" id="ARBA00023136"/>
    </source>
</evidence>
<comment type="similarity">
    <text evidence="3">Belongs to the class-D beta-lactamase family.</text>
</comment>
<evidence type="ECO:0000313" key="15">
    <source>
        <dbReference type="Proteomes" id="UP001476282"/>
    </source>
</evidence>
<dbReference type="Pfam" id="PF00905">
    <property type="entry name" value="Transpeptidase"/>
    <property type="match status" value="1"/>
</dbReference>
<dbReference type="Pfam" id="PF03717">
    <property type="entry name" value="PBP_dimer"/>
    <property type="match status" value="1"/>
</dbReference>
<evidence type="ECO:0000313" key="14">
    <source>
        <dbReference type="EMBL" id="GAA5483341.1"/>
    </source>
</evidence>
<keyword evidence="5" id="KW-0645">Protease</keyword>
<evidence type="ECO:0000256" key="3">
    <source>
        <dbReference type="ARBA" id="ARBA00007898"/>
    </source>
</evidence>
<dbReference type="InterPro" id="IPR001460">
    <property type="entry name" value="PCN-bd_Tpept"/>
</dbReference>
<keyword evidence="15" id="KW-1185">Reference proteome</keyword>
<keyword evidence="5" id="KW-0121">Carboxypeptidase</keyword>
<dbReference type="SUPFAM" id="SSF56519">
    <property type="entry name" value="Penicillin binding protein dimerisation domain"/>
    <property type="match status" value="1"/>
</dbReference>
<dbReference type="EC" id="3.5.2.6" evidence="4"/>
<dbReference type="InterPro" id="IPR005311">
    <property type="entry name" value="PBP_dimer"/>
</dbReference>
<organism evidence="14 15">
    <name type="scientific">Haloferula sargassicola</name>
    <dbReference type="NCBI Taxonomy" id="490096"/>
    <lineage>
        <taxon>Bacteria</taxon>
        <taxon>Pseudomonadati</taxon>
        <taxon>Verrucomicrobiota</taxon>
        <taxon>Verrucomicrobiia</taxon>
        <taxon>Verrucomicrobiales</taxon>
        <taxon>Verrucomicrobiaceae</taxon>
        <taxon>Haloferula</taxon>
    </lineage>
</organism>
<evidence type="ECO:0000256" key="2">
    <source>
        <dbReference type="ARBA" id="ARBA00004370"/>
    </source>
</evidence>
<dbReference type="PANTHER" id="PTHR30627:SF6">
    <property type="entry name" value="BETA-LACTAMASE YBXI-RELATED"/>
    <property type="match status" value="1"/>
</dbReference>
<dbReference type="PANTHER" id="PTHR30627">
    <property type="entry name" value="PEPTIDOGLYCAN D,D-TRANSPEPTIDASE"/>
    <property type="match status" value="1"/>
</dbReference>
<protein>
    <recommendedName>
        <fullName evidence="4">beta-lactamase</fullName>
        <ecNumber evidence="4">3.5.2.6</ecNumber>
    </recommendedName>
</protein>
<dbReference type="EMBL" id="BAABRI010000014">
    <property type="protein sequence ID" value="GAA5483341.1"/>
    <property type="molecule type" value="Genomic_DNA"/>
</dbReference>
<gene>
    <name evidence="14" type="primary">mrdA_2</name>
    <name evidence="14" type="ORF">Hsar01_02571</name>
</gene>
<feature type="chain" id="PRO_5047162777" description="beta-lactamase" evidence="11">
    <location>
        <begin position="23"/>
        <end position="682"/>
    </location>
</feature>
<dbReference type="SUPFAM" id="SSF56601">
    <property type="entry name" value="beta-lactamase/transpeptidase-like"/>
    <property type="match status" value="1"/>
</dbReference>
<dbReference type="Gene3D" id="3.90.1310.10">
    <property type="entry name" value="Penicillin-binding protein 2a (Domain 2)"/>
    <property type="match status" value="1"/>
</dbReference>
<accession>A0ABP9UP46</accession>
<evidence type="ECO:0000256" key="4">
    <source>
        <dbReference type="ARBA" id="ARBA00012865"/>
    </source>
</evidence>
<comment type="caution">
    <text evidence="14">The sequence shown here is derived from an EMBL/GenBank/DDBJ whole genome shotgun (WGS) entry which is preliminary data.</text>
</comment>
<name>A0ABP9UP46_9BACT</name>
<evidence type="ECO:0000256" key="11">
    <source>
        <dbReference type="SAM" id="SignalP"/>
    </source>
</evidence>